<evidence type="ECO:0000313" key="1">
    <source>
        <dbReference type="EMBL" id="CAG6609439.1"/>
    </source>
</evidence>
<protein>
    <submittedName>
        <fullName evidence="1">Uncharacterized protein</fullName>
    </submittedName>
</protein>
<dbReference type="EMBL" id="HBUF01014557">
    <property type="protein sequence ID" value="CAG6609439.1"/>
    <property type="molecule type" value="Transcribed_RNA"/>
</dbReference>
<dbReference type="EMBL" id="HBUF01014553">
    <property type="protein sequence ID" value="CAG6609430.1"/>
    <property type="molecule type" value="Transcribed_RNA"/>
</dbReference>
<reference evidence="1" key="1">
    <citation type="submission" date="2021-05" db="EMBL/GenBank/DDBJ databases">
        <authorList>
            <person name="Alioto T."/>
            <person name="Alioto T."/>
            <person name="Gomez Garrido J."/>
        </authorList>
    </citation>
    <scope>NUCLEOTIDE SEQUENCE</scope>
</reference>
<dbReference type="AlphaFoldDB" id="A0A8D8LG23"/>
<organism evidence="1">
    <name type="scientific">Cacopsylla melanoneura</name>
    <dbReference type="NCBI Taxonomy" id="428564"/>
    <lineage>
        <taxon>Eukaryota</taxon>
        <taxon>Metazoa</taxon>
        <taxon>Ecdysozoa</taxon>
        <taxon>Arthropoda</taxon>
        <taxon>Hexapoda</taxon>
        <taxon>Insecta</taxon>
        <taxon>Pterygota</taxon>
        <taxon>Neoptera</taxon>
        <taxon>Paraneoptera</taxon>
        <taxon>Hemiptera</taxon>
        <taxon>Sternorrhyncha</taxon>
        <taxon>Psylloidea</taxon>
        <taxon>Psyllidae</taxon>
        <taxon>Psyllinae</taxon>
        <taxon>Cacopsylla</taxon>
    </lineage>
</organism>
<accession>A0A8D8LG23</accession>
<name>A0A8D8LG23_9HEMI</name>
<proteinExistence type="predicted"/>
<sequence>MSIVYLLYSPGKCVLIGGIEYPIVSFAIASLCSIVIPTSVARWTHNLEVTGSFSVCGSRISGVKHFQSKLMSKIYIQKSLLSSIVHNTTKILGSIVYLFHK</sequence>